<dbReference type="SUPFAM" id="SSF142433">
    <property type="entry name" value="CinA-like"/>
    <property type="match status" value="1"/>
</dbReference>
<gene>
    <name evidence="2" type="ORF">E0F26_11420</name>
</gene>
<accession>A0ABY6Q8R4</accession>
<proteinExistence type="predicted"/>
<organism evidence="2 3">
    <name type="scientific">Candidatus Paraluminiphilus aquimaris</name>
    <dbReference type="NCBI Taxonomy" id="2518994"/>
    <lineage>
        <taxon>Bacteria</taxon>
        <taxon>Pseudomonadati</taxon>
        <taxon>Pseudomonadota</taxon>
        <taxon>Gammaproteobacteria</taxon>
        <taxon>Cellvibrionales</taxon>
        <taxon>Halieaceae</taxon>
        <taxon>Candidatus Paraluminiphilus</taxon>
    </lineage>
</organism>
<dbReference type="EMBL" id="CP036501">
    <property type="protein sequence ID" value="UZP75306.1"/>
    <property type="molecule type" value="Genomic_DNA"/>
</dbReference>
<dbReference type="InterPro" id="IPR036653">
    <property type="entry name" value="CinA-like_C"/>
</dbReference>
<sequence length="162" mass="17134">MFSDISQTVARQLITHGHSVSVAESSTGGLIAANLLSVAGASNYFRGGSVIYTRESRYAFLDLDLVKLKGLKPLTEPMVAEFADAARLKLDATWGIAELGAAGPRGTPYGHAPGTSVIGISGPINATITVETSSDSREDNMVRFAEAALSLFNETLRKFDQA</sequence>
<protein>
    <submittedName>
        <fullName evidence="2">CinA family protein</fullName>
    </submittedName>
</protein>
<evidence type="ECO:0000259" key="1">
    <source>
        <dbReference type="Pfam" id="PF02464"/>
    </source>
</evidence>
<dbReference type="Gene3D" id="3.90.950.20">
    <property type="entry name" value="CinA-like"/>
    <property type="match status" value="1"/>
</dbReference>
<evidence type="ECO:0000313" key="3">
    <source>
        <dbReference type="Proteomes" id="UP001317963"/>
    </source>
</evidence>
<dbReference type="Pfam" id="PF02464">
    <property type="entry name" value="CinA"/>
    <property type="match status" value="1"/>
</dbReference>
<keyword evidence="3" id="KW-1185">Reference proteome</keyword>
<dbReference type="NCBIfam" id="TIGR00199">
    <property type="entry name" value="PncC_domain"/>
    <property type="match status" value="1"/>
</dbReference>
<reference evidence="2 3" key="1">
    <citation type="submission" date="2019-02" db="EMBL/GenBank/DDBJ databases">
        <title>Halieaceae_genomes.</title>
        <authorList>
            <person name="Li S.-H."/>
        </authorList>
    </citation>
    <scope>NUCLEOTIDE SEQUENCE [LARGE SCALE GENOMIC DNA]</scope>
    <source>
        <strain evidence="2 3">JH123</strain>
    </source>
</reference>
<name>A0ABY6Q8R4_9GAMM</name>
<evidence type="ECO:0000313" key="2">
    <source>
        <dbReference type="EMBL" id="UZP75306.1"/>
    </source>
</evidence>
<dbReference type="RefSeq" id="WP_279241790.1">
    <property type="nucleotide sequence ID" value="NZ_CP036501.1"/>
</dbReference>
<dbReference type="InterPro" id="IPR008136">
    <property type="entry name" value="CinA_C"/>
</dbReference>
<feature type="domain" description="CinA C-terminal" evidence="1">
    <location>
        <begin position="4"/>
        <end position="155"/>
    </location>
</feature>
<dbReference type="Proteomes" id="UP001317963">
    <property type="component" value="Chromosome"/>
</dbReference>